<proteinExistence type="predicted"/>
<dbReference type="Proteomes" id="UP000805704">
    <property type="component" value="Chromosome 20"/>
</dbReference>
<reference evidence="1" key="1">
    <citation type="submission" date="2020-04" db="EMBL/GenBank/DDBJ databases">
        <title>A chromosome-scale assembly and high-density genetic map of the yellow drum (Nibea albiflora) genome.</title>
        <authorList>
            <person name="Xu D."/>
            <person name="Zhang W."/>
            <person name="Chen R."/>
            <person name="Tan P."/>
            <person name="Wang L."/>
            <person name="Song H."/>
            <person name="Tian L."/>
            <person name="Zhu Q."/>
            <person name="Wang B."/>
        </authorList>
    </citation>
    <scope>NUCLEOTIDE SEQUENCE</scope>
    <source>
        <strain evidence="1">ZJHYS-2018</strain>
    </source>
</reference>
<organism evidence="1 2">
    <name type="scientific">Nibea albiflora</name>
    <name type="common">Yellow drum</name>
    <name type="synonym">Corvina albiflora</name>
    <dbReference type="NCBI Taxonomy" id="240163"/>
    <lineage>
        <taxon>Eukaryota</taxon>
        <taxon>Metazoa</taxon>
        <taxon>Chordata</taxon>
        <taxon>Craniata</taxon>
        <taxon>Vertebrata</taxon>
        <taxon>Euteleostomi</taxon>
        <taxon>Actinopterygii</taxon>
        <taxon>Neopterygii</taxon>
        <taxon>Teleostei</taxon>
        <taxon>Neoteleostei</taxon>
        <taxon>Acanthomorphata</taxon>
        <taxon>Eupercaria</taxon>
        <taxon>Sciaenidae</taxon>
        <taxon>Nibea</taxon>
    </lineage>
</organism>
<gene>
    <name evidence="1" type="ORF">GBF38_022661</name>
</gene>
<evidence type="ECO:0000313" key="2">
    <source>
        <dbReference type="Proteomes" id="UP000805704"/>
    </source>
</evidence>
<evidence type="ECO:0000313" key="1">
    <source>
        <dbReference type="EMBL" id="KAG8006696.1"/>
    </source>
</evidence>
<protein>
    <submittedName>
        <fullName evidence="1">Uncharacterized protein</fullName>
    </submittedName>
</protein>
<keyword evidence="2" id="KW-1185">Reference proteome</keyword>
<name>A0ACB7F0X4_NIBAL</name>
<dbReference type="EMBL" id="CM024808">
    <property type="protein sequence ID" value="KAG8006696.1"/>
    <property type="molecule type" value="Genomic_DNA"/>
</dbReference>
<accession>A0ACB7F0X4</accession>
<sequence length="91" mass="10207">MFRAPGKEVLIKCNHSNSEFRMIQWYKQPARSSEMTLIGYARYDSVTVEDPFKETYNVTGDGRSLSSLHTRAASGAEDSVVYFCAASDARC</sequence>
<comment type="caution">
    <text evidence="1">The sequence shown here is derived from an EMBL/GenBank/DDBJ whole genome shotgun (WGS) entry which is preliminary data.</text>
</comment>